<accession>A0A7J9JU25</accession>
<keyword evidence="2" id="KW-1185">Reference proteome</keyword>
<feature type="non-terminal residue" evidence="1">
    <location>
        <position position="1"/>
    </location>
</feature>
<dbReference type="PANTHER" id="PTHR31286">
    <property type="entry name" value="GLYCINE-RICH CELL WALL STRUCTURAL PROTEIN 1.8-LIKE"/>
    <property type="match status" value="1"/>
</dbReference>
<sequence>MVVENLIDRKTSFKDKLMNFFGANEKYFVNNEYDNFELMGDDFIISVLDTPTFITSQLNNNDVVVWIHLLGLSSALYKKSLLWVVGNTIGRVMKIDYNTDNRAQGKFARMKILIDLWKPLIYNITIKDKIQQVEYKGLLNDYFEGDKYDHVKLIYPKIQDFVPAAESLEIKSKIVEE</sequence>
<proteinExistence type="predicted"/>
<name>A0A7J9JU25_9ROSI</name>
<evidence type="ECO:0000313" key="2">
    <source>
        <dbReference type="Proteomes" id="UP000593575"/>
    </source>
</evidence>
<dbReference type="Proteomes" id="UP000593575">
    <property type="component" value="Unassembled WGS sequence"/>
</dbReference>
<reference evidence="1 2" key="1">
    <citation type="journal article" date="2019" name="Genome Biol. Evol.">
        <title>Insights into the evolution of the New World diploid cottons (Gossypium, subgenus Houzingenia) based on genome sequencing.</title>
        <authorList>
            <person name="Grover C.E."/>
            <person name="Arick M.A. 2nd"/>
            <person name="Thrash A."/>
            <person name="Conover J.L."/>
            <person name="Sanders W.S."/>
            <person name="Peterson D.G."/>
            <person name="Frelichowski J.E."/>
            <person name="Scheffler J.A."/>
            <person name="Scheffler B.E."/>
            <person name="Wendel J.F."/>
        </authorList>
    </citation>
    <scope>NUCLEOTIDE SEQUENCE [LARGE SCALE GENOMIC DNA]</scope>
    <source>
        <strain evidence="1">6</strain>
        <tissue evidence="1">Leaf</tissue>
    </source>
</reference>
<dbReference type="AlphaFoldDB" id="A0A7J9JU25"/>
<organism evidence="1 2">
    <name type="scientific">Gossypium armourianum</name>
    <dbReference type="NCBI Taxonomy" id="34283"/>
    <lineage>
        <taxon>Eukaryota</taxon>
        <taxon>Viridiplantae</taxon>
        <taxon>Streptophyta</taxon>
        <taxon>Embryophyta</taxon>
        <taxon>Tracheophyta</taxon>
        <taxon>Spermatophyta</taxon>
        <taxon>Magnoliopsida</taxon>
        <taxon>eudicotyledons</taxon>
        <taxon>Gunneridae</taxon>
        <taxon>Pentapetalae</taxon>
        <taxon>rosids</taxon>
        <taxon>malvids</taxon>
        <taxon>Malvales</taxon>
        <taxon>Malvaceae</taxon>
        <taxon>Malvoideae</taxon>
        <taxon>Gossypium</taxon>
    </lineage>
</organism>
<dbReference type="InterPro" id="IPR040256">
    <property type="entry name" value="At4g02000-like"/>
</dbReference>
<evidence type="ECO:0008006" key="3">
    <source>
        <dbReference type="Google" id="ProtNLM"/>
    </source>
</evidence>
<dbReference type="EMBL" id="JABFAE010000009">
    <property type="protein sequence ID" value="MBA0837691.1"/>
    <property type="molecule type" value="Genomic_DNA"/>
</dbReference>
<gene>
    <name evidence="1" type="ORF">Goarm_009828</name>
</gene>
<evidence type="ECO:0000313" key="1">
    <source>
        <dbReference type="EMBL" id="MBA0837691.1"/>
    </source>
</evidence>
<comment type="caution">
    <text evidence="1">The sequence shown here is derived from an EMBL/GenBank/DDBJ whole genome shotgun (WGS) entry which is preliminary data.</text>
</comment>
<protein>
    <recommendedName>
        <fullName evidence="3">DUF4283 domain-containing protein</fullName>
    </recommendedName>
</protein>
<dbReference type="PANTHER" id="PTHR31286:SF99">
    <property type="entry name" value="DUF4283 DOMAIN-CONTAINING PROTEIN"/>
    <property type="match status" value="1"/>
</dbReference>